<protein>
    <recommendedName>
        <fullName evidence="9">Protein-export membrane protein SecG</fullName>
    </recommendedName>
</protein>
<evidence type="ECO:0000256" key="1">
    <source>
        <dbReference type="ARBA" id="ARBA00004141"/>
    </source>
</evidence>
<evidence type="ECO:0000256" key="7">
    <source>
        <dbReference type="ARBA" id="ARBA00023010"/>
    </source>
</evidence>
<accession>A0A2N1UP64</accession>
<dbReference type="Pfam" id="PF03840">
    <property type="entry name" value="SecG"/>
    <property type="match status" value="1"/>
</dbReference>
<keyword evidence="8 9" id="KW-0472">Membrane</keyword>
<dbReference type="AlphaFoldDB" id="A0A2N1UP64"/>
<dbReference type="GO" id="GO:0015450">
    <property type="term" value="F:protein-transporting ATPase activity"/>
    <property type="evidence" value="ECO:0007669"/>
    <property type="project" value="UniProtKB-UniRule"/>
</dbReference>
<keyword evidence="5 9" id="KW-0653">Protein transport</keyword>
<evidence type="ECO:0000256" key="9">
    <source>
        <dbReference type="RuleBase" id="RU365087"/>
    </source>
</evidence>
<dbReference type="Proteomes" id="UP000233414">
    <property type="component" value="Unassembled WGS sequence"/>
</dbReference>
<comment type="subcellular location">
    <subcellularLocation>
        <location evidence="9">Cell membrane</location>
        <topology evidence="9">Multi-pass membrane protein</topology>
    </subcellularLocation>
    <subcellularLocation>
        <location evidence="1">Membrane</location>
        <topology evidence="1">Multi-pass membrane protein</topology>
    </subcellularLocation>
</comment>
<reference evidence="10 11" key="1">
    <citation type="journal article" date="2017" name="ISME J.">
        <title>Potential for microbial H2 and metal transformations associated with novel bacteria and archaea in deep terrestrial subsurface sediments.</title>
        <authorList>
            <person name="Hernsdorf A.W."/>
            <person name="Amano Y."/>
            <person name="Miyakawa K."/>
            <person name="Ise K."/>
            <person name="Suzuki Y."/>
            <person name="Anantharaman K."/>
            <person name="Probst A."/>
            <person name="Burstein D."/>
            <person name="Thomas B.C."/>
            <person name="Banfield J.F."/>
        </authorList>
    </citation>
    <scope>NUCLEOTIDE SEQUENCE [LARGE SCALE GENOMIC DNA]</scope>
    <source>
        <strain evidence="10">HGW-Kuenenbacteria-1</strain>
    </source>
</reference>
<feature type="transmembrane region" description="Helical" evidence="9">
    <location>
        <begin position="48"/>
        <end position="70"/>
    </location>
</feature>
<keyword evidence="7 9" id="KW-0811">Translocation</keyword>
<comment type="caution">
    <text evidence="9">Lacks conserved residue(s) required for the propagation of feature annotation.</text>
</comment>
<evidence type="ECO:0000256" key="4">
    <source>
        <dbReference type="ARBA" id="ARBA00022692"/>
    </source>
</evidence>
<dbReference type="NCBIfam" id="TIGR00810">
    <property type="entry name" value="secG"/>
    <property type="match status" value="1"/>
</dbReference>
<proteinExistence type="inferred from homology"/>
<gene>
    <name evidence="10" type="primary">secG</name>
    <name evidence="10" type="ORF">CVV26_01210</name>
</gene>
<comment type="similarity">
    <text evidence="2 9">Belongs to the SecG family.</text>
</comment>
<evidence type="ECO:0000256" key="8">
    <source>
        <dbReference type="ARBA" id="ARBA00023136"/>
    </source>
</evidence>
<dbReference type="GO" id="GO:0009306">
    <property type="term" value="P:protein secretion"/>
    <property type="evidence" value="ECO:0007669"/>
    <property type="project" value="UniProtKB-UniRule"/>
</dbReference>
<dbReference type="GO" id="GO:0005886">
    <property type="term" value="C:plasma membrane"/>
    <property type="evidence" value="ECO:0007669"/>
    <property type="project" value="UniProtKB-SubCell"/>
</dbReference>
<keyword evidence="4 9" id="KW-0812">Transmembrane</keyword>
<dbReference type="InterPro" id="IPR004692">
    <property type="entry name" value="SecG"/>
</dbReference>
<keyword evidence="6 9" id="KW-1133">Transmembrane helix</keyword>
<comment type="function">
    <text evidence="9">Involved in protein export. Participates in an early event of protein translocation.</text>
</comment>
<comment type="caution">
    <text evidence="10">The sequence shown here is derived from an EMBL/GenBank/DDBJ whole genome shotgun (WGS) entry which is preliminary data.</text>
</comment>
<evidence type="ECO:0000256" key="5">
    <source>
        <dbReference type="ARBA" id="ARBA00022927"/>
    </source>
</evidence>
<evidence type="ECO:0000313" key="11">
    <source>
        <dbReference type="Proteomes" id="UP000233414"/>
    </source>
</evidence>
<evidence type="ECO:0000256" key="2">
    <source>
        <dbReference type="ARBA" id="ARBA00008445"/>
    </source>
</evidence>
<organism evidence="10 11">
    <name type="scientific">Candidatus Kuenenbacteria bacterium HGW-Kuenenbacteria-1</name>
    <dbReference type="NCBI Taxonomy" id="2013812"/>
    <lineage>
        <taxon>Bacteria</taxon>
        <taxon>Candidatus Kueneniibacteriota</taxon>
    </lineage>
</organism>
<evidence type="ECO:0000256" key="6">
    <source>
        <dbReference type="ARBA" id="ARBA00022989"/>
    </source>
</evidence>
<name>A0A2N1UP64_9BACT</name>
<evidence type="ECO:0000256" key="3">
    <source>
        <dbReference type="ARBA" id="ARBA00022448"/>
    </source>
</evidence>
<evidence type="ECO:0000313" key="10">
    <source>
        <dbReference type="EMBL" id="PKL72611.1"/>
    </source>
</evidence>
<keyword evidence="3 9" id="KW-0813">Transport</keyword>
<sequence>MKILTIIQVIVSIFLIISILLQSKGSGLGAVFGGGENIYQVKRGIEKYLFIFTIVLSILFLGLGIINILLAQ</sequence>
<keyword evidence="9" id="KW-1003">Cell membrane</keyword>
<dbReference type="EMBL" id="PGYQ01000002">
    <property type="protein sequence ID" value="PKL72611.1"/>
    <property type="molecule type" value="Genomic_DNA"/>
</dbReference>